<dbReference type="AlphaFoldDB" id="A0A7S3BSU6"/>
<keyword evidence="1 3" id="KW-0853">WD repeat</keyword>
<dbReference type="Pfam" id="PF00400">
    <property type="entry name" value="WD40"/>
    <property type="match status" value="2"/>
</dbReference>
<keyword evidence="2" id="KW-0677">Repeat</keyword>
<keyword evidence="4" id="KW-1133">Transmembrane helix</keyword>
<dbReference type="GO" id="GO:0003755">
    <property type="term" value="F:peptidyl-prolyl cis-trans isomerase activity"/>
    <property type="evidence" value="ECO:0007669"/>
    <property type="project" value="InterPro"/>
</dbReference>
<dbReference type="InterPro" id="IPR036322">
    <property type="entry name" value="WD40_repeat_dom_sf"/>
</dbReference>
<dbReference type="EMBL" id="HBHX01061880">
    <property type="protein sequence ID" value="CAE0142163.1"/>
    <property type="molecule type" value="Transcribed_RNA"/>
</dbReference>
<feature type="repeat" description="WD" evidence="3">
    <location>
        <begin position="96"/>
        <end position="129"/>
    </location>
</feature>
<dbReference type="Gene3D" id="2.40.100.10">
    <property type="entry name" value="Cyclophilin-like"/>
    <property type="match status" value="1"/>
</dbReference>
<dbReference type="SUPFAM" id="SSF50891">
    <property type="entry name" value="Cyclophilin-like"/>
    <property type="match status" value="1"/>
</dbReference>
<dbReference type="InterPro" id="IPR002130">
    <property type="entry name" value="Cyclophilin-type_PPIase_dom"/>
</dbReference>
<organism evidence="6">
    <name type="scientific">Haptolina ericina</name>
    <dbReference type="NCBI Taxonomy" id="156174"/>
    <lineage>
        <taxon>Eukaryota</taxon>
        <taxon>Haptista</taxon>
        <taxon>Haptophyta</taxon>
        <taxon>Prymnesiophyceae</taxon>
        <taxon>Prymnesiales</taxon>
        <taxon>Prymnesiaceae</taxon>
        <taxon>Haptolina</taxon>
    </lineage>
</organism>
<evidence type="ECO:0000256" key="3">
    <source>
        <dbReference type="PROSITE-ProRule" id="PRU00221"/>
    </source>
</evidence>
<evidence type="ECO:0000256" key="2">
    <source>
        <dbReference type="ARBA" id="ARBA00022737"/>
    </source>
</evidence>
<evidence type="ECO:0000256" key="1">
    <source>
        <dbReference type="ARBA" id="ARBA00022574"/>
    </source>
</evidence>
<dbReference type="InterPro" id="IPR015943">
    <property type="entry name" value="WD40/YVTN_repeat-like_dom_sf"/>
</dbReference>
<gene>
    <name evidence="6" type="ORF">HERI1096_LOCUS34182</name>
</gene>
<evidence type="ECO:0000313" key="6">
    <source>
        <dbReference type="EMBL" id="CAE0142163.1"/>
    </source>
</evidence>
<feature type="domain" description="PPIase cyclophilin-type" evidence="5">
    <location>
        <begin position="459"/>
        <end position="512"/>
    </location>
</feature>
<name>A0A7S3BSU6_9EUKA</name>
<dbReference type="PROSITE" id="PS50082">
    <property type="entry name" value="WD_REPEATS_2"/>
    <property type="match status" value="1"/>
</dbReference>
<keyword evidence="4" id="KW-0472">Membrane</keyword>
<sequence>MSKRARDEEPAELEQSSANTAAASALSSTLSADARRVRLALGTTPSAEMYERSYMHRDHVSHVLVTSTDFIVTASRDGQIKFWKKMQKGIEFVKHFRAHLAPISCISVSHDGTMLASTGADKAFKVFDVLSFDMINWVKLDFIPGPCEWVSSRSGAGYLLAVGDVDSGSIRLYNAVGDSSHIKTLSIHSAPVLIIKLNYARGSVVSIDARGVIEYWEASGEYGMPKDVDFRFKMDTDLYALAKSRAVPTSLSISPDGEHFAVTATDYKVRLYVYATGKTRRTYDESYDALNTLQKEGDEAYRLEAFDFGRRMAVEREYRAAANAPPSGALSARLVAITHVALISHSIDGWRPWQVIAIKTSKLVRLYGKVENTERFLSLALFQGRAELDLTMLGSGVKISQEEDPTLICCAFKKSRFYLFTRREPEEPEGDQETGRDVFNEKPSKDDLALAQREERGQLSRMATLNTSYGEVRIKLFPDECPRTVENFVTHARNGYYDGVVFHRVIKGFMVQVILRAQCPKPLIRLPLMLLMAPFGLILALLVSSRVTPGRRAILLAMARVELPFGAMSLRTNFIVRYATIDLSPCRWPMRALTRTARSFLSLLHQPRG</sequence>
<keyword evidence="4" id="KW-0812">Transmembrane</keyword>
<evidence type="ECO:0000259" key="5">
    <source>
        <dbReference type="PROSITE" id="PS50072"/>
    </source>
</evidence>
<proteinExistence type="predicted"/>
<dbReference type="GO" id="GO:1990234">
    <property type="term" value="C:transferase complex"/>
    <property type="evidence" value="ECO:0007669"/>
    <property type="project" value="UniProtKB-ARBA"/>
</dbReference>
<dbReference type="Pfam" id="PF00160">
    <property type="entry name" value="Pro_isomerase"/>
    <property type="match status" value="1"/>
</dbReference>
<dbReference type="PANTHER" id="PTHR22847">
    <property type="entry name" value="WD40 REPEAT PROTEIN"/>
    <property type="match status" value="1"/>
</dbReference>
<dbReference type="PROSITE" id="PS50072">
    <property type="entry name" value="CSA_PPIASE_2"/>
    <property type="match status" value="1"/>
</dbReference>
<feature type="transmembrane region" description="Helical" evidence="4">
    <location>
        <begin position="523"/>
        <end position="543"/>
    </location>
</feature>
<dbReference type="SMART" id="SM00320">
    <property type="entry name" value="WD40"/>
    <property type="match status" value="5"/>
</dbReference>
<dbReference type="InterPro" id="IPR029000">
    <property type="entry name" value="Cyclophilin-like_dom_sf"/>
</dbReference>
<protein>
    <recommendedName>
        <fullName evidence="5">PPIase cyclophilin-type domain-containing protein</fullName>
    </recommendedName>
</protein>
<reference evidence="6" key="1">
    <citation type="submission" date="2021-01" db="EMBL/GenBank/DDBJ databases">
        <authorList>
            <person name="Corre E."/>
            <person name="Pelletier E."/>
            <person name="Niang G."/>
            <person name="Scheremetjew M."/>
            <person name="Finn R."/>
            <person name="Kale V."/>
            <person name="Holt S."/>
            <person name="Cochrane G."/>
            <person name="Meng A."/>
            <person name="Brown T."/>
            <person name="Cohen L."/>
        </authorList>
    </citation>
    <scope>NUCLEOTIDE SEQUENCE</scope>
    <source>
        <strain evidence="6">CCMP281</strain>
    </source>
</reference>
<dbReference type="SUPFAM" id="SSF50978">
    <property type="entry name" value="WD40 repeat-like"/>
    <property type="match status" value="1"/>
</dbReference>
<dbReference type="PANTHER" id="PTHR22847:SF637">
    <property type="entry name" value="WD REPEAT DOMAIN 5B"/>
    <property type="match status" value="1"/>
</dbReference>
<dbReference type="Gene3D" id="2.130.10.10">
    <property type="entry name" value="YVTN repeat-like/Quinoprotein amine dehydrogenase"/>
    <property type="match status" value="2"/>
</dbReference>
<evidence type="ECO:0000256" key="4">
    <source>
        <dbReference type="SAM" id="Phobius"/>
    </source>
</evidence>
<dbReference type="InterPro" id="IPR001680">
    <property type="entry name" value="WD40_rpt"/>
</dbReference>
<accession>A0A7S3BSU6</accession>